<dbReference type="AlphaFoldDB" id="A0AAV7IBZ7"/>
<dbReference type="PANTHER" id="PTHR20916">
    <property type="entry name" value="CYSTEINE AND GLYCINE-RICH PROTEIN 2 BINDING PROTEIN"/>
    <property type="match status" value="1"/>
</dbReference>
<feature type="transmembrane region" description="Helical" evidence="2">
    <location>
        <begin position="318"/>
        <end position="338"/>
    </location>
</feature>
<feature type="compositionally biased region" description="Low complexity" evidence="1">
    <location>
        <begin position="229"/>
        <end position="238"/>
    </location>
</feature>
<evidence type="ECO:0000256" key="1">
    <source>
        <dbReference type="SAM" id="MobiDB-lite"/>
    </source>
</evidence>
<feature type="region of interest" description="Disordered" evidence="1">
    <location>
        <begin position="82"/>
        <end position="181"/>
    </location>
</feature>
<evidence type="ECO:0000313" key="4">
    <source>
        <dbReference type="EMBL" id="KAH0548721.1"/>
    </source>
</evidence>
<proteinExistence type="predicted"/>
<feature type="signal peptide" evidence="3">
    <location>
        <begin position="1"/>
        <end position="17"/>
    </location>
</feature>
<feature type="compositionally biased region" description="Basic and acidic residues" evidence="1">
    <location>
        <begin position="82"/>
        <end position="93"/>
    </location>
</feature>
<organism evidence="4 5">
    <name type="scientific">Cotesia glomerata</name>
    <name type="common">Lepidopteran parasitic wasp</name>
    <name type="synonym">Apanteles glomeratus</name>
    <dbReference type="NCBI Taxonomy" id="32391"/>
    <lineage>
        <taxon>Eukaryota</taxon>
        <taxon>Metazoa</taxon>
        <taxon>Ecdysozoa</taxon>
        <taxon>Arthropoda</taxon>
        <taxon>Hexapoda</taxon>
        <taxon>Insecta</taxon>
        <taxon>Pterygota</taxon>
        <taxon>Neoptera</taxon>
        <taxon>Endopterygota</taxon>
        <taxon>Hymenoptera</taxon>
        <taxon>Apocrita</taxon>
        <taxon>Ichneumonoidea</taxon>
        <taxon>Braconidae</taxon>
        <taxon>Microgastrinae</taxon>
        <taxon>Cotesia</taxon>
    </lineage>
</organism>
<feature type="compositionally biased region" description="Polar residues" evidence="1">
    <location>
        <begin position="134"/>
        <end position="144"/>
    </location>
</feature>
<keyword evidence="3" id="KW-0732">Signal</keyword>
<protein>
    <submittedName>
        <fullName evidence="4">Uncharacterized protein</fullName>
    </submittedName>
</protein>
<keyword evidence="2" id="KW-0472">Membrane</keyword>
<name>A0AAV7IBZ7_COTGL</name>
<dbReference type="PANTHER" id="PTHR20916:SF18">
    <property type="entry name" value="IPT_TIG DOMAIN-CONTAINING PROTEIN"/>
    <property type="match status" value="1"/>
</dbReference>
<feature type="compositionally biased region" description="Basic and acidic residues" evidence="1">
    <location>
        <begin position="252"/>
        <end position="261"/>
    </location>
</feature>
<feature type="region of interest" description="Disordered" evidence="1">
    <location>
        <begin position="210"/>
        <end position="264"/>
    </location>
</feature>
<gene>
    <name evidence="4" type="ORF">KQX54_001703</name>
</gene>
<comment type="caution">
    <text evidence="4">The sequence shown here is derived from an EMBL/GenBank/DDBJ whole genome shotgun (WGS) entry which is preliminary data.</text>
</comment>
<evidence type="ECO:0000256" key="3">
    <source>
        <dbReference type="SAM" id="SignalP"/>
    </source>
</evidence>
<evidence type="ECO:0000313" key="5">
    <source>
        <dbReference type="Proteomes" id="UP000826195"/>
    </source>
</evidence>
<keyword evidence="2" id="KW-1133">Transmembrane helix</keyword>
<feature type="chain" id="PRO_5043440134" evidence="3">
    <location>
        <begin position="18"/>
        <end position="396"/>
    </location>
</feature>
<feature type="compositionally biased region" description="Low complexity" evidence="1">
    <location>
        <begin position="153"/>
        <end position="170"/>
    </location>
</feature>
<dbReference type="EMBL" id="JAHXZJ010001864">
    <property type="protein sequence ID" value="KAH0548721.1"/>
    <property type="molecule type" value="Genomic_DNA"/>
</dbReference>
<accession>A0AAV7IBZ7</accession>
<dbReference type="Proteomes" id="UP000826195">
    <property type="component" value="Unassembled WGS sequence"/>
</dbReference>
<sequence length="396" mass="44554">MVNSLLLSLATLASAYASVIPEISGYSRVSSNGASSASEPRNLNLSPVYHPAKHLKVYDGEVVDYSHKYSTLDKEMVAKLDGKKRQKQAEDRFVPSAVKLQSPSGSPGSSSSLASQSSVSGSSPSISSGGYATLPQSYSSNTYQFPDDDKVPKNNNNNNKFKIANSNGNNNDHDNLPSITDDGFSMAGDSYSKIPDSYKLQPDKIKNYPSYLDKFPSKPSYQPAPSYIDPNDPYLPNDNDNDNDNDNNNNDNHNDDEDHRSHGNFPDLTYPHEYIYDHPPDDYYHHHLPTTTTTTEEPINDQRLNKRPYSYYYIGKKLWYLPLYFSIYFIIYIAALVLKSVARHKINFPANLAEAAQGARHLHYNNNNNNYNYTSDLTQRVLESIEKFISNNKNKK</sequence>
<keyword evidence="2" id="KW-0812">Transmembrane</keyword>
<feature type="compositionally biased region" description="Low complexity" evidence="1">
    <location>
        <begin position="102"/>
        <end position="130"/>
    </location>
</feature>
<reference evidence="4 5" key="1">
    <citation type="journal article" date="2021" name="J. Hered.">
        <title>A chromosome-level genome assembly of the parasitoid wasp, Cotesia glomerata (Hymenoptera: Braconidae).</title>
        <authorList>
            <person name="Pinto B.J."/>
            <person name="Weis J.J."/>
            <person name="Gamble T."/>
            <person name="Ode P.J."/>
            <person name="Paul R."/>
            <person name="Zaspel J.M."/>
        </authorList>
    </citation>
    <scope>NUCLEOTIDE SEQUENCE [LARGE SCALE GENOMIC DNA]</scope>
    <source>
        <strain evidence="4">CgM1</strain>
    </source>
</reference>
<evidence type="ECO:0000256" key="2">
    <source>
        <dbReference type="SAM" id="Phobius"/>
    </source>
</evidence>
<keyword evidence="5" id="KW-1185">Reference proteome</keyword>